<dbReference type="InterPro" id="IPR012327">
    <property type="entry name" value="MeTrfase_D12"/>
</dbReference>
<evidence type="ECO:0000256" key="4">
    <source>
        <dbReference type="PIRSR" id="PIRSR000398-1"/>
    </source>
</evidence>
<dbReference type="RefSeq" id="WP_145225927.1">
    <property type="nucleotide sequence ID" value="NZ_CP036343.1"/>
</dbReference>
<evidence type="ECO:0000256" key="2">
    <source>
        <dbReference type="ARBA" id="ARBA00022679"/>
    </source>
</evidence>
<dbReference type="Proteomes" id="UP000316855">
    <property type="component" value="Chromosome"/>
</dbReference>
<dbReference type="OrthoDB" id="9805629at2"/>
<accession>A0A517VAY2</accession>
<dbReference type="KEGG" id="gax:Pan161_18210"/>
<dbReference type="GO" id="GO:0032259">
    <property type="term" value="P:methylation"/>
    <property type="evidence" value="ECO:0007669"/>
    <property type="project" value="UniProtKB-KW"/>
</dbReference>
<dbReference type="PIRSF" id="PIRSF000398">
    <property type="entry name" value="M_m6A_EcoRV"/>
    <property type="match status" value="1"/>
</dbReference>
<sequence>MDRSKSYRRKTEIIEMIFIIPKNYSELVMNQTMETWHDPKGPKPPIAWIGGKYYLAKWIIEQMPDHRVYIEPFSGMANVLLKKHPSEVEYFNDLDGRITNFFQVIRDSSTFEVFQRLCELTPYSREEFKDVCESEEPTNPVERAHWFFVRCRQARGGMGSGNLTKNAWATSTRTRREMPEPVSKYLSAVDGLSKVADRFRCVMVEQLPAIELIQKYDSSDALLYCDPPYPRSTLSGKSKPLYGFDMTDVEHECLLNALKQCKGKVLISSYDSRLYREQLTNWNCVEKSTHVQFSNSSQNRTELLWKNY</sequence>
<keyword evidence="2" id="KW-0808">Transferase</keyword>
<dbReference type="InterPro" id="IPR012263">
    <property type="entry name" value="M_m6A_EcoRV"/>
</dbReference>
<dbReference type="GO" id="GO:0009007">
    <property type="term" value="F:site-specific DNA-methyltransferase (adenine-specific) activity"/>
    <property type="evidence" value="ECO:0007669"/>
    <property type="project" value="UniProtKB-EC"/>
</dbReference>
<dbReference type="PANTHER" id="PTHR30481">
    <property type="entry name" value="DNA ADENINE METHYLASE"/>
    <property type="match status" value="1"/>
</dbReference>
<evidence type="ECO:0000256" key="1">
    <source>
        <dbReference type="ARBA" id="ARBA00022603"/>
    </source>
</evidence>
<dbReference type="SUPFAM" id="SSF53335">
    <property type="entry name" value="S-adenosyl-L-methionine-dependent methyltransferases"/>
    <property type="match status" value="1"/>
</dbReference>
<dbReference type="PRINTS" id="PR00505">
    <property type="entry name" value="D12N6MTFRASE"/>
</dbReference>
<dbReference type="GO" id="GO:1904047">
    <property type="term" value="F:S-adenosyl-L-methionine binding"/>
    <property type="evidence" value="ECO:0007669"/>
    <property type="project" value="TreeGrafter"/>
</dbReference>
<dbReference type="Gene3D" id="3.40.50.150">
    <property type="entry name" value="Vaccinia Virus protein VP39"/>
    <property type="match status" value="2"/>
</dbReference>
<feature type="binding site" evidence="4">
    <location>
        <position position="52"/>
    </location>
    <ligand>
        <name>S-adenosyl-L-methionine</name>
        <dbReference type="ChEBI" id="CHEBI:59789"/>
    </ligand>
</feature>
<name>A0A517VAY2_9PLAN</name>
<dbReference type="GO" id="GO:0006298">
    <property type="term" value="P:mismatch repair"/>
    <property type="evidence" value="ECO:0007669"/>
    <property type="project" value="TreeGrafter"/>
</dbReference>
<evidence type="ECO:0000313" key="6">
    <source>
        <dbReference type="Proteomes" id="UP000316855"/>
    </source>
</evidence>
<evidence type="ECO:0000256" key="3">
    <source>
        <dbReference type="ARBA" id="ARBA00022691"/>
    </source>
</evidence>
<organism evidence="5 6">
    <name type="scientific">Gimesia algae</name>
    <dbReference type="NCBI Taxonomy" id="2527971"/>
    <lineage>
        <taxon>Bacteria</taxon>
        <taxon>Pseudomonadati</taxon>
        <taxon>Planctomycetota</taxon>
        <taxon>Planctomycetia</taxon>
        <taxon>Planctomycetales</taxon>
        <taxon>Planctomycetaceae</taxon>
        <taxon>Gimesia</taxon>
    </lineage>
</organism>
<dbReference type="REBASE" id="357055">
    <property type="entry name" value="M.PbaPan161ORF18210P"/>
</dbReference>
<keyword evidence="3" id="KW-0949">S-adenosyl-L-methionine</keyword>
<dbReference type="GO" id="GO:0043565">
    <property type="term" value="F:sequence-specific DNA binding"/>
    <property type="evidence" value="ECO:0007669"/>
    <property type="project" value="TreeGrafter"/>
</dbReference>
<gene>
    <name evidence="5" type="ORF">Pan161_18210</name>
</gene>
<evidence type="ECO:0000313" key="5">
    <source>
        <dbReference type="EMBL" id="QDT90171.1"/>
    </source>
</evidence>
<feature type="binding site" evidence="4">
    <location>
        <position position="226"/>
    </location>
    <ligand>
        <name>S-adenosyl-L-methionine</name>
        <dbReference type="ChEBI" id="CHEBI:59789"/>
    </ligand>
</feature>
<feature type="binding site" evidence="4">
    <location>
        <position position="48"/>
    </location>
    <ligand>
        <name>S-adenosyl-L-methionine</name>
        <dbReference type="ChEBI" id="CHEBI:59789"/>
    </ligand>
</feature>
<reference evidence="5 6" key="1">
    <citation type="submission" date="2019-02" db="EMBL/GenBank/DDBJ databases">
        <title>Deep-cultivation of Planctomycetes and their phenomic and genomic characterization uncovers novel biology.</title>
        <authorList>
            <person name="Wiegand S."/>
            <person name="Jogler M."/>
            <person name="Boedeker C."/>
            <person name="Pinto D."/>
            <person name="Vollmers J."/>
            <person name="Rivas-Marin E."/>
            <person name="Kohn T."/>
            <person name="Peeters S.H."/>
            <person name="Heuer A."/>
            <person name="Rast P."/>
            <person name="Oberbeckmann S."/>
            <person name="Bunk B."/>
            <person name="Jeske O."/>
            <person name="Meyerdierks A."/>
            <person name="Storesund J.E."/>
            <person name="Kallscheuer N."/>
            <person name="Luecker S."/>
            <person name="Lage O.M."/>
            <person name="Pohl T."/>
            <person name="Merkel B.J."/>
            <person name="Hornburger P."/>
            <person name="Mueller R.-W."/>
            <person name="Bruemmer F."/>
            <person name="Labrenz M."/>
            <person name="Spormann A.M."/>
            <person name="Op den Camp H."/>
            <person name="Overmann J."/>
            <person name="Amann R."/>
            <person name="Jetten M.S.M."/>
            <person name="Mascher T."/>
            <person name="Medema M.H."/>
            <person name="Devos D.P."/>
            <person name="Kaster A.-K."/>
            <person name="Ovreas L."/>
            <person name="Rohde M."/>
            <person name="Galperin M.Y."/>
            <person name="Jogler C."/>
        </authorList>
    </citation>
    <scope>NUCLEOTIDE SEQUENCE [LARGE SCALE GENOMIC DNA]</scope>
    <source>
        <strain evidence="5 6">Pan161</strain>
    </source>
</reference>
<dbReference type="PANTHER" id="PTHR30481:SF4">
    <property type="entry name" value="SITE-SPECIFIC DNA-METHYLTRANSFERASE (ADENINE-SPECIFIC)"/>
    <property type="match status" value="1"/>
</dbReference>
<dbReference type="GO" id="GO:0009307">
    <property type="term" value="P:DNA restriction-modification system"/>
    <property type="evidence" value="ECO:0007669"/>
    <property type="project" value="InterPro"/>
</dbReference>
<dbReference type="AlphaFoldDB" id="A0A517VAY2"/>
<keyword evidence="1 5" id="KW-0489">Methyltransferase</keyword>
<dbReference type="Pfam" id="PF02086">
    <property type="entry name" value="MethyltransfD12"/>
    <property type="match status" value="1"/>
</dbReference>
<feature type="binding site" evidence="4">
    <location>
        <position position="93"/>
    </location>
    <ligand>
        <name>S-adenosyl-L-methionine</name>
        <dbReference type="ChEBI" id="CHEBI:59789"/>
    </ligand>
</feature>
<dbReference type="InterPro" id="IPR029063">
    <property type="entry name" value="SAM-dependent_MTases_sf"/>
</dbReference>
<keyword evidence="6" id="KW-1185">Reference proteome</keyword>
<protein>
    <submittedName>
        <fullName evidence="5">DNA adenine methylase</fullName>
    </submittedName>
</protein>
<proteinExistence type="predicted"/>
<dbReference type="EMBL" id="CP036343">
    <property type="protein sequence ID" value="QDT90171.1"/>
    <property type="molecule type" value="Genomic_DNA"/>
</dbReference>